<dbReference type="RefSeq" id="XP_064711110.1">
    <property type="nucleotide sequence ID" value="XM_064848486.1"/>
</dbReference>
<accession>A0AAV9NN86</accession>
<protein>
    <submittedName>
        <fullName evidence="1">Uncharacterized protein</fullName>
    </submittedName>
</protein>
<comment type="caution">
    <text evidence="1">The sequence shown here is derived from an EMBL/GenBank/DDBJ whole genome shotgun (WGS) entry which is preliminary data.</text>
</comment>
<name>A0AAV9NN86_9EURO</name>
<evidence type="ECO:0000313" key="2">
    <source>
        <dbReference type="Proteomes" id="UP001358417"/>
    </source>
</evidence>
<dbReference type="Proteomes" id="UP001358417">
    <property type="component" value="Unassembled WGS sequence"/>
</dbReference>
<dbReference type="GeneID" id="89973091"/>
<dbReference type="EMBL" id="JAVRRD010000002">
    <property type="protein sequence ID" value="KAK5062838.1"/>
    <property type="molecule type" value="Genomic_DNA"/>
</dbReference>
<proteinExistence type="predicted"/>
<gene>
    <name evidence="1" type="ORF">LTR84_004913</name>
</gene>
<dbReference type="InterPro" id="IPR007612">
    <property type="entry name" value="LOR"/>
</dbReference>
<reference evidence="1 2" key="1">
    <citation type="submission" date="2023-08" db="EMBL/GenBank/DDBJ databases">
        <title>Black Yeasts Isolated from many extreme environments.</title>
        <authorList>
            <person name="Coleine C."/>
            <person name="Stajich J.E."/>
            <person name="Selbmann L."/>
        </authorList>
    </citation>
    <scope>NUCLEOTIDE SEQUENCE [LARGE SCALE GENOMIC DNA]</scope>
    <source>
        <strain evidence="1 2">CCFEE 5792</strain>
    </source>
</reference>
<organism evidence="1 2">
    <name type="scientific">Exophiala bonariae</name>
    <dbReference type="NCBI Taxonomy" id="1690606"/>
    <lineage>
        <taxon>Eukaryota</taxon>
        <taxon>Fungi</taxon>
        <taxon>Dikarya</taxon>
        <taxon>Ascomycota</taxon>
        <taxon>Pezizomycotina</taxon>
        <taxon>Eurotiomycetes</taxon>
        <taxon>Chaetothyriomycetidae</taxon>
        <taxon>Chaetothyriales</taxon>
        <taxon>Herpotrichiellaceae</taxon>
        <taxon>Exophiala</taxon>
    </lineage>
</organism>
<dbReference type="AlphaFoldDB" id="A0AAV9NN86"/>
<dbReference type="Pfam" id="PF04525">
    <property type="entry name" value="LOR"/>
    <property type="match status" value="1"/>
</dbReference>
<keyword evidence="2" id="KW-1185">Reference proteome</keyword>
<evidence type="ECO:0000313" key="1">
    <source>
        <dbReference type="EMBL" id="KAK5062838.1"/>
    </source>
</evidence>
<sequence length="238" mass="25732">MNKQKFGNGAPPPYAESVSIGLSFTADRGHSEPMKVCMEGEYRSPDFEITMVNGVPLFHIETESTLIYHVTYIKDLRPNAPGGIAHTIKRKTDGDRWHYSACAPGKDGTQYLEIETTSKILANASTKLVFRSTADGELDAIYLKMAVTGGRRTAVVGYQGKRIGQILQAGKDEEPKFNLVIDVPGVDPLLFVCLAYVLDDRLMTSRRRLRRPFASGLPGVGKGPGAGLAGAYAVGGAI</sequence>